<dbReference type="GO" id="GO:0005506">
    <property type="term" value="F:iron ion binding"/>
    <property type="evidence" value="ECO:0007669"/>
    <property type="project" value="InterPro"/>
</dbReference>
<sequence>MIRGLKLLGSKGTRTVVAKLAFNRPPSAVASRAALHHLARVTTFHADPTFERPFFVRRCAVRNVFIQTENTPNPESIKFVPTNTIVLDNADGTGHFLNKTDPMEDILKSPLAKELFKIDGVKAVYFGQDFVTVTKFAEHKWNFLRPEIFSILMDFFENPNNKVLLDQPVITDTTILDDDDEVVAMIKELIEDRIRPAVQEDGGDIRYEEFDETTGIVSVRLLGSCVGCPSSSITLKQGVENMLMHYIPEVTAVHALDDDKEDNSIDGDTDAVAKDVKIQKTYEERLKAAGIPFSD</sequence>
<dbReference type="Pfam" id="PF01106">
    <property type="entry name" value="NifU"/>
    <property type="match status" value="1"/>
</dbReference>
<dbReference type="EMBL" id="JAGRRH010000013">
    <property type="protein sequence ID" value="KAG7360894.1"/>
    <property type="molecule type" value="Genomic_DNA"/>
</dbReference>
<comment type="similarity">
    <text evidence="1">Belongs to the NifU family.</text>
</comment>
<comment type="caution">
    <text evidence="3">The sequence shown here is derived from an EMBL/GenBank/DDBJ whole genome shotgun (WGS) entry which is preliminary data.</text>
</comment>
<reference evidence="3" key="1">
    <citation type="journal article" date="2021" name="Sci. Rep.">
        <title>Diploid genomic architecture of Nitzschia inconspicua, an elite biomass production diatom.</title>
        <authorList>
            <person name="Oliver A."/>
            <person name="Podell S."/>
            <person name="Pinowska A."/>
            <person name="Traller J.C."/>
            <person name="Smith S.R."/>
            <person name="McClure R."/>
            <person name="Beliaev A."/>
            <person name="Bohutskyi P."/>
            <person name="Hill E.A."/>
            <person name="Rabines A."/>
            <person name="Zheng H."/>
            <person name="Allen L.Z."/>
            <person name="Kuo A."/>
            <person name="Grigoriev I.V."/>
            <person name="Allen A.E."/>
            <person name="Hazlebeck D."/>
            <person name="Allen E.E."/>
        </authorList>
    </citation>
    <scope>NUCLEOTIDE SEQUENCE</scope>
    <source>
        <strain evidence="3">Hildebrandi</strain>
    </source>
</reference>
<evidence type="ECO:0000313" key="3">
    <source>
        <dbReference type="EMBL" id="KAG7360894.1"/>
    </source>
</evidence>
<organism evidence="3 4">
    <name type="scientific">Nitzschia inconspicua</name>
    <dbReference type="NCBI Taxonomy" id="303405"/>
    <lineage>
        <taxon>Eukaryota</taxon>
        <taxon>Sar</taxon>
        <taxon>Stramenopiles</taxon>
        <taxon>Ochrophyta</taxon>
        <taxon>Bacillariophyta</taxon>
        <taxon>Bacillariophyceae</taxon>
        <taxon>Bacillariophycidae</taxon>
        <taxon>Bacillariales</taxon>
        <taxon>Bacillariaceae</taxon>
        <taxon>Nitzschia</taxon>
    </lineage>
</organism>
<evidence type="ECO:0000313" key="4">
    <source>
        <dbReference type="Proteomes" id="UP000693970"/>
    </source>
</evidence>
<feature type="domain" description="Scaffold protein Nfu/NifU N-terminal" evidence="2">
    <location>
        <begin position="66"/>
        <end position="159"/>
    </location>
</feature>
<dbReference type="PANTHER" id="PTHR11178:SF1">
    <property type="entry name" value="NFU1 IRON-SULFUR CLUSTER SCAFFOLD HOMOLOG, MITOCHONDRIAL"/>
    <property type="match status" value="1"/>
</dbReference>
<accession>A0A9K3LFM5</accession>
<evidence type="ECO:0000256" key="1">
    <source>
        <dbReference type="ARBA" id="ARBA00006420"/>
    </source>
</evidence>
<dbReference type="Proteomes" id="UP000693970">
    <property type="component" value="Unassembled WGS sequence"/>
</dbReference>
<dbReference type="InterPro" id="IPR014824">
    <property type="entry name" value="Nfu/NifU_N"/>
</dbReference>
<dbReference type="InterPro" id="IPR001075">
    <property type="entry name" value="NIF_FeS_clus_asmbl_NifU_C"/>
</dbReference>
<dbReference type="PANTHER" id="PTHR11178">
    <property type="entry name" value="IRON-SULFUR CLUSTER SCAFFOLD PROTEIN NFU-RELATED"/>
    <property type="match status" value="1"/>
</dbReference>
<proteinExistence type="inferred from homology"/>
<dbReference type="GO" id="GO:0005739">
    <property type="term" value="C:mitochondrion"/>
    <property type="evidence" value="ECO:0007669"/>
    <property type="project" value="TreeGrafter"/>
</dbReference>
<dbReference type="OrthoDB" id="565552at2759"/>
<reference evidence="3" key="2">
    <citation type="submission" date="2021-04" db="EMBL/GenBank/DDBJ databases">
        <authorList>
            <person name="Podell S."/>
        </authorList>
    </citation>
    <scope>NUCLEOTIDE SEQUENCE</scope>
    <source>
        <strain evidence="3">Hildebrandi</strain>
    </source>
</reference>
<dbReference type="GO" id="GO:0051536">
    <property type="term" value="F:iron-sulfur cluster binding"/>
    <property type="evidence" value="ECO:0007669"/>
    <property type="project" value="InterPro"/>
</dbReference>
<dbReference type="AlphaFoldDB" id="A0A9K3LFM5"/>
<evidence type="ECO:0000259" key="2">
    <source>
        <dbReference type="SMART" id="SM00932"/>
    </source>
</evidence>
<keyword evidence="4" id="KW-1185">Reference proteome</keyword>
<dbReference type="Pfam" id="PF08712">
    <property type="entry name" value="Nfu_N"/>
    <property type="match status" value="1"/>
</dbReference>
<name>A0A9K3LFM5_9STRA</name>
<gene>
    <name evidence="3" type="ORF">IV203_035993</name>
</gene>
<dbReference type="FunFam" id="3.30.300.130:FF:000001">
    <property type="entry name" value="NFU1 iron-sulfur cluster scaffold"/>
    <property type="match status" value="1"/>
</dbReference>
<dbReference type="GO" id="GO:0016226">
    <property type="term" value="P:iron-sulfur cluster assembly"/>
    <property type="evidence" value="ECO:0007669"/>
    <property type="project" value="InterPro"/>
</dbReference>
<dbReference type="SMART" id="SM00932">
    <property type="entry name" value="Nfu_N"/>
    <property type="match status" value="1"/>
</dbReference>
<protein>
    <submittedName>
        <fullName evidence="3">Nfu/NifU scaffold protein</fullName>
    </submittedName>
</protein>